<keyword evidence="1" id="KW-1133">Transmembrane helix</keyword>
<dbReference type="InterPro" id="IPR009781">
    <property type="entry name" value="DUF1345"/>
</dbReference>
<feature type="transmembrane region" description="Helical" evidence="1">
    <location>
        <begin position="78"/>
        <end position="101"/>
    </location>
</feature>
<dbReference type="Proteomes" id="UP001199642">
    <property type="component" value="Chromosome"/>
</dbReference>
<keyword evidence="1" id="KW-0472">Membrane</keyword>
<gene>
    <name evidence="2" type="ORF">K8F61_01155</name>
</gene>
<proteinExistence type="predicted"/>
<organism evidence="2 3">
    <name type="scientific">Microbacterium resistens</name>
    <dbReference type="NCBI Taxonomy" id="156977"/>
    <lineage>
        <taxon>Bacteria</taxon>
        <taxon>Bacillati</taxon>
        <taxon>Actinomycetota</taxon>
        <taxon>Actinomycetes</taxon>
        <taxon>Micrococcales</taxon>
        <taxon>Microbacteriaceae</taxon>
        <taxon>Microbacterium</taxon>
    </lineage>
</organism>
<protein>
    <submittedName>
        <fullName evidence="2">DUF1345 domain-containing protein</fullName>
    </submittedName>
</protein>
<sequence>MNALGPRRQLRLRAVMGLLAGIIAGTAAGLALGVAAGLLAGWTALALVEVVWVVLVVWRMDATQTRAHATIEDPGRRLARVIALVGSLASIAAVLVVVVQARHADGWTAFALAGICVLSVAASWSLIQVDYMLRYARMYYAEPAGGIVFNQDADPEYTDFAYFSVGLGMTYQVADTNVTTNPIRRLVIAQTMLAYLFGALILGTIINLITGLG</sequence>
<feature type="transmembrane region" description="Helical" evidence="1">
    <location>
        <begin position="39"/>
        <end position="58"/>
    </location>
</feature>
<evidence type="ECO:0000313" key="3">
    <source>
        <dbReference type="Proteomes" id="UP001199642"/>
    </source>
</evidence>
<dbReference type="Pfam" id="PF07077">
    <property type="entry name" value="DUF1345"/>
    <property type="match status" value="1"/>
</dbReference>
<dbReference type="RefSeq" id="WP_067247463.1">
    <property type="nucleotide sequence ID" value="NZ_CP082781.1"/>
</dbReference>
<name>A0ABY3RVF2_9MICO</name>
<feature type="transmembrane region" description="Helical" evidence="1">
    <location>
        <begin position="12"/>
        <end position="33"/>
    </location>
</feature>
<reference evidence="2 3" key="1">
    <citation type="submission" date="2023-01" db="EMBL/GenBank/DDBJ databases">
        <title>Characterization of estradiol degrading bacteria Microbacterium sp. MZT7 and reveal degrading genes through genome analysis.</title>
        <authorList>
            <person name="Hao P."/>
            <person name="Gao Y."/>
        </authorList>
    </citation>
    <scope>NUCLEOTIDE SEQUENCE [LARGE SCALE GENOMIC DNA]</scope>
    <source>
        <strain evidence="2 3">MZT7</strain>
    </source>
</reference>
<evidence type="ECO:0000313" key="2">
    <source>
        <dbReference type="EMBL" id="UGS26869.1"/>
    </source>
</evidence>
<keyword evidence="3" id="KW-1185">Reference proteome</keyword>
<accession>A0ABY3RVF2</accession>
<feature type="transmembrane region" description="Helical" evidence="1">
    <location>
        <begin position="107"/>
        <end position="127"/>
    </location>
</feature>
<feature type="transmembrane region" description="Helical" evidence="1">
    <location>
        <begin position="193"/>
        <end position="212"/>
    </location>
</feature>
<evidence type="ECO:0000256" key="1">
    <source>
        <dbReference type="SAM" id="Phobius"/>
    </source>
</evidence>
<dbReference type="EMBL" id="CP082781">
    <property type="protein sequence ID" value="UGS26869.1"/>
    <property type="molecule type" value="Genomic_DNA"/>
</dbReference>
<keyword evidence="1" id="KW-0812">Transmembrane</keyword>